<comment type="subcellular location">
    <subcellularLocation>
        <location evidence="1">Membrane</location>
        <topology evidence="1">Multi-pass membrane protein</topology>
    </subcellularLocation>
</comment>
<keyword evidence="7 11" id="KW-1133">Transmembrane helix</keyword>
<name>A0A7R9DAW4_TIMCR</name>
<gene>
    <name evidence="14" type="ORF">TCEB3V08_LOCUS10874</name>
</gene>
<feature type="transmembrane region" description="Helical" evidence="11">
    <location>
        <begin position="199"/>
        <end position="224"/>
    </location>
</feature>
<comment type="similarity">
    <text evidence="2">Belongs to the TDE1 family.</text>
</comment>
<keyword evidence="12" id="KW-0732">Signal</keyword>
<keyword evidence="9 11" id="KW-0472">Membrane</keyword>
<evidence type="ECO:0000256" key="8">
    <source>
        <dbReference type="ARBA" id="ARBA00023125"/>
    </source>
</evidence>
<evidence type="ECO:0000256" key="5">
    <source>
        <dbReference type="ARBA" id="ARBA00022771"/>
    </source>
</evidence>
<evidence type="ECO:0000256" key="10">
    <source>
        <dbReference type="PROSITE-ProRule" id="PRU00309"/>
    </source>
</evidence>
<evidence type="ECO:0000256" key="2">
    <source>
        <dbReference type="ARBA" id="ARBA00006665"/>
    </source>
</evidence>
<feature type="transmembrane region" description="Helical" evidence="11">
    <location>
        <begin position="311"/>
        <end position="333"/>
    </location>
</feature>
<dbReference type="SUPFAM" id="SSF57716">
    <property type="entry name" value="Glucocorticoid receptor-like (DNA-binding domain)"/>
    <property type="match status" value="1"/>
</dbReference>
<accession>A0A7R9DAW4</accession>
<protein>
    <recommendedName>
        <fullName evidence="13">THAP-type domain-containing protein</fullName>
    </recommendedName>
</protein>
<proteinExistence type="inferred from homology"/>
<feature type="transmembrane region" description="Helical" evidence="11">
    <location>
        <begin position="94"/>
        <end position="116"/>
    </location>
</feature>
<feature type="transmembrane region" description="Helical" evidence="11">
    <location>
        <begin position="266"/>
        <end position="284"/>
    </location>
</feature>
<keyword evidence="3 11" id="KW-0812">Transmembrane</keyword>
<evidence type="ECO:0000256" key="3">
    <source>
        <dbReference type="ARBA" id="ARBA00022692"/>
    </source>
</evidence>
<evidence type="ECO:0000256" key="9">
    <source>
        <dbReference type="ARBA" id="ARBA00023136"/>
    </source>
</evidence>
<dbReference type="Pfam" id="PF03348">
    <property type="entry name" value="Serinc"/>
    <property type="match status" value="1"/>
</dbReference>
<organism evidence="14">
    <name type="scientific">Timema cristinae</name>
    <name type="common">Walking stick</name>
    <dbReference type="NCBI Taxonomy" id="61476"/>
    <lineage>
        <taxon>Eukaryota</taxon>
        <taxon>Metazoa</taxon>
        <taxon>Ecdysozoa</taxon>
        <taxon>Arthropoda</taxon>
        <taxon>Hexapoda</taxon>
        <taxon>Insecta</taxon>
        <taxon>Pterygota</taxon>
        <taxon>Neoptera</taxon>
        <taxon>Polyneoptera</taxon>
        <taxon>Phasmatodea</taxon>
        <taxon>Timematodea</taxon>
        <taxon>Timematoidea</taxon>
        <taxon>Timematidae</taxon>
        <taxon>Timema</taxon>
    </lineage>
</organism>
<feature type="chain" id="PRO_5031252295" description="THAP-type domain-containing protein" evidence="12">
    <location>
        <begin position="23"/>
        <end position="691"/>
    </location>
</feature>
<keyword evidence="4" id="KW-0479">Metal-binding</keyword>
<keyword evidence="6" id="KW-0862">Zinc</keyword>
<feature type="transmembrane region" description="Helical" evidence="11">
    <location>
        <begin position="128"/>
        <end position="148"/>
    </location>
</feature>
<evidence type="ECO:0000256" key="12">
    <source>
        <dbReference type="SAM" id="SignalP"/>
    </source>
</evidence>
<dbReference type="EMBL" id="OC322136">
    <property type="protein sequence ID" value="CAD7411259.1"/>
    <property type="molecule type" value="Genomic_DNA"/>
</dbReference>
<evidence type="ECO:0000256" key="11">
    <source>
        <dbReference type="SAM" id="Phobius"/>
    </source>
</evidence>
<reference evidence="14" key="1">
    <citation type="submission" date="2020-11" db="EMBL/GenBank/DDBJ databases">
        <authorList>
            <person name="Tran Van P."/>
        </authorList>
    </citation>
    <scope>NUCLEOTIDE SEQUENCE</scope>
</reference>
<dbReference type="GO" id="GO:0016020">
    <property type="term" value="C:membrane"/>
    <property type="evidence" value="ECO:0007669"/>
    <property type="project" value="UniProtKB-SubCell"/>
</dbReference>
<dbReference type="GO" id="GO:0003677">
    <property type="term" value="F:DNA binding"/>
    <property type="evidence" value="ECO:0007669"/>
    <property type="project" value="UniProtKB-UniRule"/>
</dbReference>
<feature type="transmembrane region" description="Helical" evidence="11">
    <location>
        <begin position="371"/>
        <end position="390"/>
    </location>
</feature>
<keyword evidence="5 10" id="KW-0863">Zinc-finger</keyword>
<evidence type="ECO:0000313" key="14">
    <source>
        <dbReference type="EMBL" id="CAD7411259.1"/>
    </source>
</evidence>
<feature type="transmembrane region" description="Helical" evidence="11">
    <location>
        <begin position="236"/>
        <end position="254"/>
    </location>
</feature>
<evidence type="ECO:0000256" key="4">
    <source>
        <dbReference type="ARBA" id="ARBA00022723"/>
    </source>
</evidence>
<dbReference type="AlphaFoldDB" id="A0A7R9DAW4"/>
<evidence type="ECO:0000259" key="13">
    <source>
        <dbReference type="PROSITE" id="PS50950"/>
    </source>
</evidence>
<sequence length="691" mass="74781">MGAVLGLCSVAQLACCCGSAACSLCCSACPSCRNSTSTRIMYALMLLLGTVAACITLSPGLQETLKKVPFCGSGGSHLTDSITIDCQSAVGYLAVYRMCFALSCFFFLMALIMVGVKSSRDPRGGIQNGFWAIKYLLVIGGIIGAFFIPEGSFGPTWMYFGMIGGFLFILIQLILIVDFAHSWAERWVSNYEESESKGWYAALLLCSLLNYALAITGIVLLYVYFTLPNDCALNKFFISFNLILCAIVSVVSILPSVQEGQPRSGLLQSSVVTLYVVYLTWSSVSNQPDKECNPGFLGIVGKADVKGQNAVAFDSESIIGLVIWMCCVLYSSLRSASSAHKITMSDHVLVKDNGAVRAPGDLALVNNEGGSVVYCLVALTAGGSVVYCLVSLTAGGSVVYCLVSLTAGGSVALCTVCILSLARLVEYQENGSSSEDGGEAGRKVWDNEDESVAYSWSFFHIMFGLATLYVMMTLTNWYSPNSSLETLNANSASVWVRMGGTVRDRCAYKGCRNTRVNTGTKLSMFRFPITNRQRCVEWILRSGNDAFLELPEIKLKRKQLCAHHFAGDQFKDSRRNYLTSTALPMSYNLLDKPQTLDGKPSTCEPVSGAKDVTCLGDDKQEGGKLHFNDYIIDIDTALQLVGEPGLLPRHPLVHSGKVSPQECTTSLHLETSTDSLSPLSLNFLQESDPAE</sequence>
<feature type="transmembrane region" description="Helical" evidence="11">
    <location>
        <begin position="397"/>
        <end position="422"/>
    </location>
</feature>
<evidence type="ECO:0000256" key="7">
    <source>
        <dbReference type="ARBA" id="ARBA00022989"/>
    </source>
</evidence>
<dbReference type="InterPro" id="IPR006612">
    <property type="entry name" value="THAP_Znf"/>
</dbReference>
<dbReference type="SMART" id="SM00980">
    <property type="entry name" value="THAP"/>
    <property type="match status" value="1"/>
</dbReference>
<feature type="signal peptide" evidence="12">
    <location>
        <begin position="1"/>
        <end position="22"/>
    </location>
</feature>
<dbReference type="InterPro" id="IPR005016">
    <property type="entry name" value="TDE1/TMS"/>
</dbReference>
<evidence type="ECO:0000256" key="1">
    <source>
        <dbReference type="ARBA" id="ARBA00004141"/>
    </source>
</evidence>
<keyword evidence="8 10" id="KW-0238">DNA-binding</keyword>
<feature type="domain" description="THAP-type" evidence="13">
    <location>
        <begin position="502"/>
        <end position="587"/>
    </location>
</feature>
<feature type="transmembrane region" description="Helical" evidence="11">
    <location>
        <begin position="157"/>
        <end position="179"/>
    </location>
</feature>
<feature type="transmembrane region" description="Helical" evidence="11">
    <location>
        <begin position="41"/>
        <end position="61"/>
    </location>
</feature>
<dbReference type="GO" id="GO:0008270">
    <property type="term" value="F:zinc ion binding"/>
    <property type="evidence" value="ECO:0007669"/>
    <property type="project" value="UniProtKB-KW"/>
</dbReference>
<dbReference type="PROSITE" id="PS50950">
    <property type="entry name" value="ZF_THAP"/>
    <property type="match status" value="1"/>
</dbReference>
<dbReference type="PANTHER" id="PTHR10383:SF9">
    <property type="entry name" value="SERINE INCORPORATOR, ISOFORM F"/>
    <property type="match status" value="1"/>
</dbReference>
<dbReference type="Pfam" id="PF05485">
    <property type="entry name" value="THAP"/>
    <property type="match status" value="1"/>
</dbReference>
<dbReference type="PANTHER" id="PTHR10383">
    <property type="entry name" value="SERINE INCORPORATOR"/>
    <property type="match status" value="1"/>
</dbReference>
<evidence type="ECO:0000256" key="6">
    <source>
        <dbReference type="ARBA" id="ARBA00022833"/>
    </source>
</evidence>
<feature type="transmembrane region" description="Helical" evidence="11">
    <location>
        <begin position="453"/>
        <end position="472"/>
    </location>
</feature>